<dbReference type="Pfam" id="PF05230">
    <property type="entry name" value="MASE2"/>
    <property type="match status" value="1"/>
</dbReference>
<feature type="transmembrane region" description="Helical" evidence="2">
    <location>
        <begin position="113"/>
        <end position="132"/>
    </location>
</feature>
<dbReference type="Proteomes" id="UP000623419">
    <property type="component" value="Unassembled WGS sequence"/>
</dbReference>
<dbReference type="InterPro" id="IPR043128">
    <property type="entry name" value="Rev_trsase/Diguanyl_cyclase"/>
</dbReference>
<gene>
    <name evidence="4" type="primary">adrA</name>
    <name evidence="4" type="ORF">GCM10011521_10080</name>
</gene>
<feature type="domain" description="GGDEF" evidence="3">
    <location>
        <begin position="211"/>
        <end position="341"/>
    </location>
</feature>
<dbReference type="Pfam" id="PF00990">
    <property type="entry name" value="GGDEF"/>
    <property type="match status" value="1"/>
</dbReference>
<evidence type="ECO:0000256" key="2">
    <source>
        <dbReference type="SAM" id="Phobius"/>
    </source>
</evidence>
<dbReference type="InterPro" id="IPR007894">
    <property type="entry name" value="MASE2"/>
</dbReference>
<sequence>MSFRPRYLHRLTYPFRVLGMGLAALPIGVVLYDLQAGWPAWTWLVLSCGIWPHLAYLWARRSADPYAAEARNFLIDSILAGSWVPMMHFNLLPSAVLVIVVTADKVNSGIPRLWLRALPAMLLATLVVGMATGFEVDLASRTAVILACLPILAIHTLAVSSNIYRLMRRVQAQNLQLEEMTRRDGLTGVDSRGHWEQQARRLLQRHREESVPASLLLLDIDHFKTINDRHGHGVGDDVLRALAQRMRDTLPADGIRGRLGGDEFVVALALPTDQALAHAERLRAAVQALEFPDQPGLEISISVGLAAPPAAGDLRAWLEAADAALYRAKHGGRNRTEQLQPRETSHAP</sequence>
<feature type="transmembrane region" description="Helical" evidence="2">
    <location>
        <begin position="79"/>
        <end position="101"/>
    </location>
</feature>
<feature type="transmembrane region" description="Helical" evidence="2">
    <location>
        <begin position="41"/>
        <end position="59"/>
    </location>
</feature>
<proteinExistence type="predicted"/>
<evidence type="ECO:0000313" key="4">
    <source>
        <dbReference type="EMBL" id="GGA73912.1"/>
    </source>
</evidence>
<dbReference type="CDD" id="cd01949">
    <property type="entry name" value="GGDEF"/>
    <property type="match status" value="1"/>
</dbReference>
<keyword evidence="2" id="KW-1133">Transmembrane helix</keyword>
<evidence type="ECO:0000256" key="1">
    <source>
        <dbReference type="ARBA" id="ARBA00012528"/>
    </source>
</evidence>
<keyword evidence="2" id="KW-0812">Transmembrane</keyword>
<accession>A0ABQ1HEH3</accession>
<dbReference type="NCBIfam" id="TIGR00254">
    <property type="entry name" value="GGDEF"/>
    <property type="match status" value="1"/>
</dbReference>
<dbReference type="PANTHER" id="PTHR45138">
    <property type="entry name" value="REGULATORY COMPONENTS OF SENSORY TRANSDUCTION SYSTEM"/>
    <property type="match status" value="1"/>
</dbReference>
<dbReference type="InterPro" id="IPR050469">
    <property type="entry name" value="Diguanylate_Cyclase"/>
</dbReference>
<dbReference type="RefSeq" id="WP_188661907.1">
    <property type="nucleotide sequence ID" value="NZ_BMKC01000001.1"/>
</dbReference>
<feature type="transmembrane region" description="Helical" evidence="2">
    <location>
        <begin position="13"/>
        <end position="34"/>
    </location>
</feature>
<evidence type="ECO:0000259" key="3">
    <source>
        <dbReference type="PROSITE" id="PS50887"/>
    </source>
</evidence>
<dbReference type="Gene3D" id="3.30.70.270">
    <property type="match status" value="1"/>
</dbReference>
<dbReference type="PANTHER" id="PTHR45138:SF24">
    <property type="entry name" value="DIGUANYLATE CYCLASE DGCC-RELATED"/>
    <property type="match status" value="1"/>
</dbReference>
<keyword evidence="2" id="KW-0472">Membrane</keyword>
<protein>
    <recommendedName>
        <fullName evidence="1">diguanylate cyclase</fullName>
        <ecNumber evidence="1">2.7.7.65</ecNumber>
    </recommendedName>
</protein>
<dbReference type="EC" id="2.7.7.65" evidence="1"/>
<dbReference type="EMBL" id="BMKC01000001">
    <property type="protein sequence ID" value="GGA73912.1"/>
    <property type="molecule type" value="Genomic_DNA"/>
</dbReference>
<dbReference type="PROSITE" id="PS50887">
    <property type="entry name" value="GGDEF"/>
    <property type="match status" value="1"/>
</dbReference>
<feature type="transmembrane region" description="Helical" evidence="2">
    <location>
        <begin position="138"/>
        <end position="159"/>
    </location>
</feature>
<reference evidence="5" key="1">
    <citation type="journal article" date="2019" name="Int. J. Syst. Evol. Microbiol.">
        <title>The Global Catalogue of Microorganisms (GCM) 10K type strain sequencing project: providing services to taxonomists for standard genome sequencing and annotation.</title>
        <authorList>
            <consortium name="The Broad Institute Genomics Platform"/>
            <consortium name="The Broad Institute Genome Sequencing Center for Infectious Disease"/>
            <person name="Wu L."/>
            <person name="Ma J."/>
        </authorList>
    </citation>
    <scope>NUCLEOTIDE SEQUENCE [LARGE SCALE GENOMIC DNA]</scope>
    <source>
        <strain evidence="5">CGMCC 1.15905</strain>
    </source>
</reference>
<dbReference type="InterPro" id="IPR000160">
    <property type="entry name" value="GGDEF_dom"/>
</dbReference>
<keyword evidence="5" id="KW-1185">Reference proteome</keyword>
<organism evidence="4 5">
    <name type="scientific">Arenimonas soli</name>
    <dbReference type="NCBI Taxonomy" id="2269504"/>
    <lineage>
        <taxon>Bacteria</taxon>
        <taxon>Pseudomonadati</taxon>
        <taxon>Pseudomonadota</taxon>
        <taxon>Gammaproteobacteria</taxon>
        <taxon>Lysobacterales</taxon>
        <taxon>Lysobacteraceae</taxon>
        <taxon>Arenimonas</taxon>
    </lineage>
</organism>
<comment type="caution">
    <text evidence="4">The sequence shown here is derived from an EMBL/GenBank/DDBJ whole genome shotgun (WGS) entry which is preliminary data.</text>
</comment>
<dbReference type="SMART" id="SM00267">
    <property type="entry name" value="GGDEF"/>
    <property type="match status" value="1"/>
</dbReference>
<dbReference type="InterPro" id="IPR029787">
    <property type="entry name" value="Nucleotide_cyclase"/>
</dbReference>
<evidence type="ECO:0000313" key="5">
    <source>
        <dbReference type="Proteomes" id="UP000623419"/>
    </source>
</evidence>
<name>A0ABQ1HEH3_9GAMM</name>
<dbReference type="SUPFAM" id="SSF55073">
    <property type="entry name" value="Nucleotide cyclase"/>
    <property type="match status" value="1"/>
</dbReference>